<gene>
    <name evidence="1" type="ORF">AMTR_s00097p00130500</name>
</gene>
<keyword evidence="2" id="KW-1185">Reference proteome</keyword>
<organism evidence="1 2">
    <name type="scientific">Amborella trichopoda</name>
    <dbReference type="NCBI Taxonomy" id="13333"/>
    <lineage>
        <taxon>Eukaryota</taxon>
        <taxon>Viridiplantae</taxon>
        <taxon>Streptophyta</taxon>
        <taxon>Embryophyta</taxon>
        <taxon>Tracheophyta</taxon>
        <taxon>Spermatophyta</taxon>
        <taxon>Magnoliopsida</taxon>
        <taxon>Amborellales</taxon>
        <taxon>Amborellaceae</taxon>
        <taxon>Amborella</taxon>
    </lineage>
</organism>
<evidence type="ECO:0000313" key="1">
    <source>
        <dbReference type="EMBL" id="ERN01749.1"/>
    </source>
</evidence>
<dbReference type="EMBL" id="KI394743">
    <property type="protein sequence ID" value="ERN01749.1"/>
    <property type="molecule type" value="Genomic_DNA"/>
</dbReference>
<dbReference type="Proteomes" id="UP000017836">
    <property type="component" value="Unassembled WGS sequence"/>
</dbReference>
<sequence length="98" mass="10971">MVEIVAMTAGCWRAVVVRVEKGRQEWEEGCSRQLPPGEWGQRVRGIGKKEGLVEGGGYWRVRRIGKKEGLVEGGGYWREKAVNERVKSESVGELVEQG</sequence>
<dbReference type="HOGENOM" id="CLU_2336467_0_0_1"/>
<protein>
    <submittedName>
        <fullName evidence="1">Uncharacterized protein</fullName>
    </submittedName>
</protein>
<accession>W1P299</accession>
<name>W1P299_AMBTC</name>
<reference evidence="2" key="1">
    <citation type="journal article" date="2013" name="Science">
        <title>The Amborella genome and the evolution of flowering plants.</title>
        <authorList>
            <consortium name="Amborella Genome Project"/>
        </authorList>
    </citation>
    <scope>NUCLEOTIDE SEQUENCE [LARGE SCALE GENOMIC DNA]</scope>
</reference>
<proteinExistence type="predicted"/>
<dbReference type="AlphaFoldDB" id="W1P299"/>
<evidence type="ECO:0000313" key="2">
    <source>
        <dbReference type="Proteomes" id="UP000017836"/>
    </source>
</evidence>
<dbReference type="Gramene" id="ERN01749">
    <property type="protein sequence ID" value="ERN01749"/>
    <property type="gene ID" value="AMTR_s00097p00130500"/>
</dbReference>